<sequence length="147" mass="16582">MNAAYQAVIHEVFPKFESSLRFYILQLAAFHQTSLDPKCKQPLAGLKEYVTQPETINIAFDPEGQNDEIYDSSLSLMVIKKPAALANLLTTYEPSDTAMDMKLAVVSNPYSNGLIELVKRLSKLLKRSCSGFKNQLNFLKRIYQMTA</sequence>
<evidence type="ECO:0000313" key="1">
    <source>
        <dbReference type="EMBL" id="QGV18735.1"/>
    </source>
</evidence>
<evidence type="ECO:0000313" key="2">
    <source>
        <dbReference type="Proteomes" id="UP000423274"/>
    </source>
</evidence>
<dbReference type="RefSeq" id="WP_070707320.1">
    <property type="nucleotide sequence ID" value="NZ_CP022954.1"/>
</dbReference>
<dbReference type="AlphaFoldDB" id="A0AAP9KWB2"/>
<accession>A0AAP9KWB2</accession>
<gene>
    <name evidence="1" type="ORF">LCAKO_2227</name>
</gene>
<name>A0AAP9KWB2_LACPA</name>
<organism evidence="1 2">
    <name type="scientific">Lacticaseibacillus paracasei subsp. paracasei</name>
    <dbReference type="NCBI Taxonomy" id="47714"/>
    <lineage>
        <taxon>Bacteria</taxon>
        <taxon>Bacillati</taxon>
        <taxon>Bacillota</taxon>
        <taxon>Bacilli</taxon>
        <taxon>Lactobacillales</taxon>
        <taxon>Lactobacillaceae</taxon>
        <taxon>Lacticaseibacillus</taxon>
    </lineage>
</organism>
<proteinExistence type="predicted"/>
<dbReference type="Proteomes" id="UP000423274">
    <property type="component" value="Chromosome"/>
</dbReference>
<reference evidence="1 2" key="1">
    <citation type="submission" date="2017-08" db="EMBL/GenBank/DDBJ databases">
        <title>Genome sequence, comparative genomics and functional analysis of the highly adhesive Lactobacillus paracasei Kobulty strain.</title>
        <authorList>
            <person name="Koryszewska-Baginska A."/>
            <person name="Grynberg M."/>
            <person name="Aleksandrzak-Piekarczyk T."/>
        </authorList>
    </citation>
    <scope>NUCLEOTIDE SEQUENCE [LARGE SCALE GENOMIC DNA]</scope>
    <source>
        <strain evidence="1 2">IBB3423</strain>
    </source>
</reference>
<protein>
    <submittedName>
        <fullName evidence="1">Transposase</fullName>
    </submittedName>
</protein>
<dbReference type="EMBL" id="CP022954">
    <property type="protein sequence ID" value="QGV18735.1"/>
    <property type="molecule type" value="Genomic_DNA"/>
</dbReference>